<comment type="similarity">
    <text evidence="9">Belongs to the SecE/SEC61-gamma family.</text>
</comment>
<evidence type="ECO:0000256" key="7">
    <source>
        <dbReference type="ARBA" id="ARBA00023010"/>
    </source>
</evidence>
<evidence type="ECO:0000256" key="1">
    <source>
        <dbReference type="ARBA" id="ARBA00004370"/>
    </source>
</evidence>
<keyword evidence="8 9" id="KW-0472">Membrane</keyword>
<gene>
    <name evidence="9" type="primary">secE</name>
    <name evidence="10" type="ORF">AMJ40_00110</name>
</gene>
<evidence type="ECO:0000256" key="9">
    <source>
        <dbReference type="HAMAP-Rule" id="MF_00422"/>
    </source>
</evidence>
<dbReference type="Pfam" id="PF00584">
    <property type="entry name" value="SecE"/>
    <property type="match status" value="1"/>
</dbReference>
<keyword evidence="6 9" id="KW-1133">Transmembrane helix</keyword>
<sequence length="61" mass="6741">MVGRASRFLKDVRVEFLKVSWPSRDELIGSTLVVIVISAIVAVFIGAMDHLLAILISSIMR</sequence>
<dbReference type="EMBL" id="LIZT01000002">
    <property type="protein sequence ID" value="KPJ51364.1"/>
    <property type="molecule type" value="Genomic_DNA"/>
</dbReference>
<dbReference type="PANTHER" id="PTHR33910">
    <property type="entry name" value="PROTEIN TRANSLOCASE SUBUNIT SECE"/>
    <property type="match status" value="1"/>
</dbReference>
<dbReference type="PANTHER" id="PTHR33910:SF1">
    <property type="entry name" value="PROTEIN TRANSLOCASE SUBUNIT SECE"/>
    <property type="match status" value="1"/>
</dbReference>
<proteinExistence type="inferred from homology"/>
<comment type="caution">
    <text evidence="10">The sequence shown here is derived from an EMBL/GenBank/DDBJ whole genome shotgun (WGS) entry which is preliminary data.</text>
</comment>
<dbReference type="GO" id="GO:0008320">
    <property type="term" value="F:protein transmembrane transporter activity"/>
    <property type="evidence" value="ECO:0007669"/>
    <property type="project" value="UniProtKB-UniRule"/>
</dbReference>
<keyword evidence="2 9" id="KW-0813">Transport</keyword>
<keyword evidence="4 9" id="KW-0812">Transmembrane</keyword>
<reference evidence="10 11" key="1">
    <citation type="journal article" date="2015" name="Microbiome">
        <title>Genomic resolution of linkages in carbon, nitrogen, and sulfur cycling among widespread estuary sediment bacteria.</title>
        <authorList>
            <person name="Baker B.J."/>
            <person name="Lazar C.S."/>
            <person name="Teske A.P."/>
            <person name="Dick G.J."/>
        </authorList>
    </citation>
    <scope>NUCLEOTIDE SEQUENCE [LARGE SCALE GENOMIC DNA]</scope>
    <source>
        <strain evidence="10">DG_26</strain>
    </source>
</reference>
<evidence type="ECO:0000256" key="4">
    <source>
        <dbReference type="ARBA" id="ARBA00022692"/>
    </source>
</evidence>
<dbReference type="InterPro" id="IPR038379">
    <property type="entry name" value="SecE_sf"/>
</dbReference>
<protein>
    <recommendedName>
        <fullName evidence="9">Protein translocase subunit SecE</fullName>
    </recommendedName>
</protein>
<dbReference type="Proteomes" id="UP000051124">
    <property type="component" value="Unassembled WGS sequence"/>
</dbReference>
<evidence type="ECO:0000256" key="5">
    <source>
        <dbReference type="ARBA" id="ARBA00022927"/>
    </source>
</evidence>
<dbReference type="PROSITE" id="PS01067">
    <property type="entry name" value="SECE_SEC61G"/>
    <property type="match status" value="1"/>
</dbReference>
<evidence type="ECO:0000256" key="6">
    <source>
        <dbReference type="ARBA" id="ARBA00022989"/>
    </source>
</evidence>
<dbReference type="GO" id="GO:0043952">
    <property type="term" value="P:protein transport by the Sec complex"/>
    <property type="evidence" value="ECO:0007669"/>
    <property type="project" value="UniProtKB-UniRule"/>
</dbReference>
<dbReference type="GO" id="GO:0006605">
    <property type="term" value="P:protein targeting"/>
    <property type="evidence" value="ECO:0007669"/>
    <property type="project" value="UniProtKB-UniRule"/>
</dbReference>
<dbReference type="HAMAP" id="MF_00422">
    <property type="entry name" value="SecE"/>
    <property type="match status" value="1"/>
</dbReference>
<evidence type="ECO:0000256" key="2">
    <source>
        <dbReference type="ARBA" id="ARBA00022448"/>
    </source>
</evidence>
<accession>A0A0S7WMI7</accession>
<dbReference type="AlphaFoldDB" id="A0A0S7WMI7"/>
<name>A0A0S7WMI7_UNCT6</name>
<dbReference type="InterPro" id="IPR005807">
    <property type="entry name" value="SecE_bac"/>
</dbReference>
<evidence type="ECO:0000313" key="10">
    <source>
        <dbReference type="EMBL" id="KPJ51364.1"/>
    </source>
</evidence>
<dbReference type="InterPro" id="IPR001901">
    <property type="entry name" value="Translocase_SecE/Sec61-g"/>
</dbReference>
<evidence type="ECO:0000256" key="3">
    <source>
        <dbReference type="ARBA" id="ARBA00022475"/>
    </source>
</evidence>
<comment type="subunit">
    <text evidence="9">Component of the Sec protein translocase complex. Heterotrimer consisting of SecY, SecE and SecG subunits. The heterotrimers can form oligomers, although 1 heterotrimer is thought to be able to translocate proteins. Interacts with the ribosome. Interacts with SecDF, and other proteins may be involved. Interacts with SecA.</text>
</comment>
<dbReference type="GO" id="GO:0009306">
    <property type="term" value="P:protein secretion"/>
    <property type="evidence" value="ECO:0007669"/>
    <property type="project" value="UniProtKB-UniRule"/>
</dbReference>
<keyword evidence="7 9" id="KW-0811">Translocation</keyword>
<feature type="transmembrane region" description="Helical" evidence="9">
    <location>
        <begin position="27"/>
        <end position="56"/>
    </location>
</feature>
<dbReference type="GO" id="GO:0065002">
    <property type="term" value="P:intracellular protein transmembrane transport"/>
    <property type="evidence" value="ECO:0007669"/>
    <property type="project" value="UniProtKB-UniRule"/>
</dbReference>
<organism evidence="10 11">
    <name type="scientific">candidate division TA06 bacterium DG_26</name>
    <dbReference type="NCBI Taxonomy" id="1703771"/>
    <lineage>
        <taxon>Bacteria</taxon>
        <taxon>Bacteria division TA06</taxon>
    </lineage>
</organism>
<comment type="function">
    <text evidence="9">Essential subunit of the Sec protein translocation channel SecYEG. Clamps together the 2 halves of SecY. May contact the channel plug during translocation.</text>
</comment>
<dbReference type="NCBIfam" id="TIGR00964">
    <property type="entry name" value="secE_bact"/>
    <property type="match status" value="1"/>
</dbReference>
<keyword evidence="5 9" id="KW-0653">Protein transport</keyword>
<comment type="subcellular location">
    <subcellularLocation>
        <location evidence="9">Cell membrane</location>
        <topology evidence="9">Single-pass membrane protein</topology>
    </subcellularLocation>
    <subcellularLocation>
        <location evidence="1">Membrane</location>
    </subcellularLocation>
</comment>
<evidence type="ECO:0000256" key="8">
    <source>
        <dbReference type="ARBA" id="ARBA00023136"/>
    </source>
</evidence>
<evidence type="ECO:0000313" key="11">
    <source>
        <dbReference type="Proteomes" id="UP000051124"/>
    </source>
</evidence>
<keyword evidence="3 9" id="KW-1003">Cell membrane</keyword>
<dbReference type="Gene3D" id="1.20.5.1030">
    <property type="entry name" value="Preprotein translocase secy subunit"/>
    <property type="match status" value="1"/>
</dbReference>
<dbReference type="GO" id="GO:0005886">
    <property type="term" value="C:plasma membrane"/>
    <property type="evidence" value="ECO:0007669"/>
    <property type="project" value="UniProtKB-SubCell"/>
</dbReference>